<reference evidence="2 3" key="1">
    <citation type="submission" date="2015-03" db="EMBL/GenBank/DDBJ databases">
        <title>Genome assembly of Sandaracinus amylolyticus DSM 53668.</title>
        <authorList>
            <person name="Sharma G."/>
            <person name="Subramanian S."/>
        </authorList>
    </citation>
    <scope>NUCLEOTIDE SEQUENCE [LARGE SCALE GENOMIC DNA]</scope>
    <source>
        <strain evidence="2 3">DSM 53668</strain>
    </source>
</reference>
<dbReference type="STRING" id="927083.DB32_002894"/>
<dbReference type="AlphaFoldDB" id="A0A0F6YIC4"/>
<accession>A0A0F6YIC4</accession>
<sequence length="413" mass="42670">MRDASASAGPRAGWGAAARGAGRSSSRPLDAPRGAGRSRSRPSSSAPRAGAGAGANAGASGLRGVAARGAGRSTSPPSAGFAEERGAGRSRSKPSSIGAGFFAALRGAGRSRSRSSRAGFAGAGFAGRASRGRLRGGARGGEIEVEIVVERRGLGGRGLHGAARGGEIEIERRVERGRDGRASLRRRRGLRRGAHRDRGALRGRSGLRGGGAHRDRRALRRGGRGRGLRGRGPHRDRRALRRGGRGEIEVEIVERRSGLRGRGDGGGRGRCGLRDGGRGRCGLRDGGRRRCDADLRLLGRCGRGLGDAPVGEDLERRAALGAAHLQPGRRQAALVEVVRGGAGEAGDLDHSAGFLGEPSPARRARTRADAAGETRSEGITGLRAPGQRTSRARGWTSLFGGAAPSLTRARRPP</sequence>
<evidence type="ECO:0000313" key="2">
    <source>
        <dbReference type="EMBL" id="AKF05745.1"/>
    </source>
</evidence>
<organism evidence="2 3">
    <name type="scientific">Sandaracinus amylolyticus</name>
    <dbReference type="NCBI Taxonomy" id="927083"/>
    <lineage>
        <taxon>Bacteria</taxon>
        <taxon>Pseudomonadati</taxon>
        <taxon>Myxococcota</taxon>
        <taxon>Polyangia</taxon>
        <taxon>Polyangiales</taxon>
        <taxon>Sandaracinaceae</taxon>
        <taxon>Sandaracinus</taxon>
    </lineage>
</organism>
<protein>
    <submittedName>
        <fullName evidence="2">Uncharacterized protein</fullName>
    </submittedName>
</protein>
<feature type="region of interest" description="Disordered" evidence="1">
    <location>
        <begin position="178"/>
        <end position="243"/>
    </location>
</feature>
<proteinExistence type="predicted"/>
<feature type="region of interest" description="Disordered" evidence="1">
    <location>
        <begin position="348"/>
        <end position="413"/>
    </location>
</feature>
<keyword evidence="3" id="KW-1185">Reference proteome</keyword>
<feature type="region of interest" description="Disordered" evidence="1">
    <location>
        <begin position="258"/>
        <end position="277"/>
    </location>
</feature>
<dbReference type="Proteomes" id="UP000034883">
    <property type="component" value="Chromosome"/>
</dbReference>
<feature type="compositionally biased region" description="Basic residues" evidence="1">
    <location>
        <begin position="214"/>
        <end position="243"/>
    </location>
</feature>
<gene>
    <name evidence="2" type="ORF">DB32_002894</name>
</gene>
<name>A0A0F6YIC4_9BACT</name>
<feature type="region of interest" description="Disordered" evidence="1">
    <location>
        <begin position="1"/>
        <end position="97"/>
    </location>
</feature>
<dbReference type="EMBL" id="CP011125">
    <property type="protein sequence ID" value="AKF05745.1"/>
    <property type="molecule type" value="Genomic_DNA"/>
</dbReference>
<evidence type="ECO:0000256" key="1">
    <source>
        <dbReference type="SAM" id="MobiDB-lite"/>
    </source>
</evidence>
<dbReference type="KEGG" id="samy:DB32_002894"/>
<feature type="compositionally biased region" description="Basic and acidic residues" evidence="1">
    <location>
        <begin position="366"/>
        <end position="376"/>
    </location>
</feature>
<feature type="compositionally biased region" description="Low complexity" evidence="1">
    <location>
        <begin position="1"/>
        <end position="75"/>
    </location>
</feature>
<feature type="compositionally biased region" description="Basic residues" evidence="1">
    <location>
        <begin position="183"/>
        <end position="195"/>
    </location>
</feature>
<evidence type="ECO:0000313" key="3">
    <source>
        <dbReference type="Proteomes" id="UP000034883"/>
    </source>
</evidence>